<dbReference type="Proteomes" id="UP001595625">
    <property type="component" value="Unassembled WGS sequence"/>
</dbReference>
<gene>
    <name evidence="1" type="ORF">ACFOEJ_10690</name>
</gene>
<evidence type="ECO:0000313" key="1">
    <source>
        <dbReference type="EMBL" id="MFC3211541.1"/>
    </source>
</evidence>
<keyword evidence="2" id="KW-1185">Reference proteome</keyword>
<evidence type="ECO:0000313" key="2">
    <source>
        <dbReference type="Proteomes" id="UP001595625"/>
    </source>
</evidence>
<organism evidence="1 2">
    <name type="scientific">Planomicrobium okeanokoites</name>
    <name type="common">Planococcus okeanokoites</name>
    <name type="synonym">Flavobacterium okeanokoites</name>
    <dbReference type="NCBI Taxonomy" id="244"/>
    <lineage>
        <taxon>Bacteria</taxon>
        <taxon>Bacillati</taxon>
        <taxon>Bacillota</taxon>
        <taxon>Bacilli</taxon>
        <taxon>Bacillales</taxon>
        <taxon>Caryophanaceae</taxon>
        <taxon>Planomicrobium</taxon>
    </lineage>
</organism>
<accession>A0ABV7KQ12</accession>
<comment type="caution">
    <text evidence="1">The sequence shown here is derived from an EMBL/GenBank/DDBJ whole genome shotgun (WGS) entry which is preliminary data.</text>
</comment>
<protein>
    <submittedName>
        <fullName evidence="1">Uncharacterized protein</fullName>
    </submittedName>
</protein>
<dbReference type="EMBL" id="JBHRUJ010000016">
    <property type="protein sequence ID" value="MFC3211541.1"/>
    <property type="molecule type" value="Genomic_DNA"/>
</dbReference>
<reference evidence="2" key="1">
    <citation type="journal article" date="2019" name="Int. J. Syst. Evol. Microbiol.">
        <title>The Global Catalogue of Microorganisms (GCM) 10K type strain sequencing project: providing services to taxonomists for standard genome sequencing and annotation.</title>
        <authorList>
            <consortium name="The Broad Institute Genomics Platform"/>
            <consortium name="The Broad Institute Genome Sequencing Center for Infectious Disease"/>
            <person name="Wu L."/>
            <person name="Ma J."/>
        </authorList>
    </citation>
    <scope>NUCLEOTIDE SEQUENCE [LARGE SCALE GENOMIC DNA]</scope>
    <source>
        <strain evidence="2">CCM 320</strain>
    </source>
</reference>
<proteinExistence type="predicted"/>
<dbReference type="RefSeq" id="WP_117312302.1">
    <property type="nucleotide sequence ID" value="NZ_JBHRUJ010000016.1"/>
</dbReference>
<sequence>MSIKTILIAFGSWLSQQPKPHSTTIGDTRIINGIEYWNIGDLEDQDNWRYVGPAEPRWFINVLLEGNKVSYLVTRFEDPAAIYHEGFYERELAIKKLRMQAYDFHEEEVY</sequence>
<name>A0ABV7KQ12_PLAOK</name>